<dbReference type="SUPFAM" id="SSF52540">
    <property type="entry name" value="P-loop containing nucleoside triphosphate hydrolases"/>
    <property type="match status" value="1"/>
</dbReference>
<reference evidence="1" key="1">
    <citation type="journal article" date="2020" name="ISME J.">
        <title>Gammaproteobacteria mediating utilization of methyl-, sulfur- and petroleum organic compounds in deep ocean hydrothermal plumes.</title>
        <authorList>
            <person name="Zhou Z."/>
            <person name="Liu Y."/>
            <person name="Pan J."/>
            <person name="Cron B.R."/>
            <person name="Toner B.M."/>
            <person name="Anantharaman K."/>
            <person name="Breier J.A."/>
            <person name="Dick G.J."/>
            <person name="Li M."/>
        </authorList>
    </citation>
    <scope>NUCLEOTIDE SEQUENCE</scope>
    <source>
        <strain evidence="1">SZUA-1523</strain>
    </source>
</reference>
<dbReference type="EMBL" id="DQVR01000053">
    <property type="protein sequence ID" value="HIQ23892.1"/>
    <property type="molecule type" value="Genomic_DNA"/>
</dbReference>
<evidence type="ECO:0008006" key="3">
    <source>
        <dbReference type="Google" id="ProtNLM"/>
    </source>
</evidence>
<name>A0A833E8S6_9CREN</name>
<proteinExistence type="predicted"/>
<evidence type="ECO:0000313" key="2">
    <source>
        <dbReference type="Proteomes" id="UP000600071"/>
    </source>
</evidence>
<dbReference type="InterPro" id="IPR027417">
    <property type="entry name" value="P-loop_NTPase"/>
</dbReference>
<dbReference type="AlphaFoldDB" id="A0A833E8S6"/>
<dbReference type="Pfam" id="PF13479">
    <property type="entry name" value="AAA_24"/>
    <property type="match status" value="1"/>
</dbReference>
<evidence type="ECO:0000313" key="1">
    <source>
        <dbReference type="EMBL" id="HIQ23892.1"/>
    </source>
</evidence>
<dbReference type="Gene3D" id="3.40.50.300">
    <property type="entry name" value="P-loop containing nucleotide triphosphate hydrolases"/>
    <property type="match status" value="1"/>
</dbReference>
<protein>
    <recommendedName>
        <fullName evidence="3">AAA+ ATPase domain-containing protein</fullName>
    </recommendedName>
</protein>
<gene>
    <name evidence="1" type="ORF">EYH50_02455</name>
</gene>
<organism evidence="1 2">
    <name type="scientific">Pyrodictium delaneyi</name>
    <dbReference type="NCBI Taxonomy" id="1273541"/>
    <lineage>
        <taxon>Archaea</taxon>
        <taxon>Thermoproteota</taxon>
        <taxon>Thermoprotei</taxon>
        <taxon>Desulfurococcales</taxon>
        <taxon>Pyrodictiaceae</taxon>
        <taxon>Pyrodictium</taxon>
    </lineage>
</organism>
<comment type="caution">
    <text evidence="1">The sequence shown here is derived from an EMBL/GenBank/DDBJ whole genome shotgun (WGS) entry which is preliminary data.</text>
</comment>
<sequence>MLGPASTRGPGPASRGGYLPICRRLAEVLAWPGVVLVYGAAGVGKTTLALEFIKDYCSSKCLFVPTEGLEFIHRAEQMRIDTSRINVYEALWHTDFLELLAHKSLALYDIVVVDSVNAFVRLDAQKAYDVTLLLSAALYKLSEDYGVPVVETAQVHSVDDSYEPVAVKGLTMWSHNIIRLDYISPGHRRLSVEKPDALELEFRIGEGGIEWLNC</sequence>
<accession>A0A833E8S6</accession>
<dbReference type="Proteomes" id="UP000600071">
    <property type="component" value="Unassembled WGS sequence"/>
</dbReference>